<dbReference type="PANTHER" id="PTHR38016:SF1">
    <property type="entry name" value="LIMITING CO2-INDUCIBLE PROTEIN B_C BETA CARBONYIC ANHYDRASE DOMAIN-CONTAINING PROTEIN"/>
    <property type="match status" value="1"/>
</dbReference>
<organism evidence="2">
    <name type="scientific">Prymnesium polylepis</name>
    <dbReference type="NCBI Taxonomy" id="72548"/>
    <lineage>
        <taxon>Eukaryota</taxon>
        <taxon>Haptista</taxon>
        <taxon>Haptophyta</taxon>
        <taxon>Prymnesiophyceae</taxon>
        <taxon>Prymnesiales</taxon>
        <taxon>Prymnesiaceae</taxon>
        <taxon>Prymnesium</taxon>
    </lineage>
</organism>
<accession>A0A7S4M1Y6</accession>
<evidence type="ECO:0000313" key="2">
    <source>
        <dbReference type="EMBL" id="CAE2196414.1"/>
    </source>
</evidence>
<dbReference type="Pfam" id="PF18599">
    <property type="entry name" value="LCIB_C_CA"/>
    <property type="match status" value="1"/>
</dbReference>
<feature type="domain" description="Limiting CO2-inducible protein B/C beta carbonyic anhydrase" evidence="1">
    <location>
        <begin position="29"/>
        <end position="244"/>
    </location>
</feature>
<gene>
    <name evidence="2" type="ORF">CPOL0286_LOCUS1768</name>
</gene>
<protein>
    <recommendedName>
        <fullName evidence="1">Limiting CO2-inducible protein B/C beta carbonyic anhydrase domain-containing protein</fullName>
    </recommendedName>
</protein>
<name>A0A7S4M1Y6_9EUKA</name>
<sequence length="295" mass="31830">MPFQSVDRADVRSKCPEFTKKLKELYPGALPHDEAAVAIAHVLRSHGFEEGKSLAMISQCRDELTKPFTKATDHLWGGSFNISSLAGMVFAGKTGFKAAMAHAPIDANGKESYVVFSGPHIGISADGDVGTCERKGRPGVSHACGALIAFCGELAQGQVSVELDKTDIEMSHLRQHVIKGLGFGNAAPTVEKITHTAYESTAKTVADTLEATVDLKKASYALVSGILIHGPYDSHYFWPGMVETVSASGRTDITAELRQATREDYLGDMIRYKYAKAKDGGLICEECRSDVQNDM</sequence>
<dbReference type="AlphaFoldDB" id="A0A7S4M1Y6"/>
<dbReference type="PANTHER" id="PTHR38016">
    <property type="entry name" value="UNNAMED PRODUCT"/>
    <property type="match status" value="1"/>
</dbReference>
<evidence type="ECO:0000259" key="1">
    <source>
        <dbReference type="Pfam" id="PF18599"/>
    </source>
</evidence>
<dbReference type="InterPro" id="IPR040703">
    <property type="entry name" value="LCIB/C_CA"/>
</dbReference>
<proteinExistence type="predicted"/>
<reference evidence="2" key="1">
    <citation type="submission" date="2021-01" db="EMBL/GenBank/DDBJ databases">
        <authorList>
            <person name="Corre E."/>
            <person name="Pelletier E."/>
            <person name="Niang G."/>
            <person name="Scheremetjew M."/>
            <person name="Finn R."/>
            <person name="Kale V."/>
            <person name="Holt S."/>
            <person name="Cochrane G."/>
            <person name="Meng A."/>
            <person name="Brown T."/>
            <person name="Cohen L."/>
        </authorList>
    </citation>
    <scope>NUCLEOTIDE SEQUENCE</scope>
    <source>
        <strain evidence="2">UIO037</strain>
    </source>
</reference>
<dbReference type="EMBL" id="HBKO01003530">
    <property type="protein sequence ID" value="CAE2196414.1"/>
    <property type="molecule type" value="Transcribed_RNA"/>
</dbReference>